<protein>
    <recommendedName>
        <fullName evidence="2">DUF58 domain-containing protein</fullName>
    </recommendedName>
</protein>
<dbReference type="AlphaFoldDB" id="A0AB33KV23"/>
<evidence type="ECO:0000313" key="1">
    <source>
        <dbReference type="EMBL" id="BFP68103.1"/>
    </source>
</evidence>
<reference evidence="1" key="1">
    <citation type="submission" date="2024-08" db="EMBL/GenBank/DDBJ databases">
        <title>Whole genome sequence of Tenacibaculum sp. strain pbs-1 associated with black-spot shell disease in Akoya pearl oysters.</title>
        <authorList>
            <person name="Sakatoku A."/>
            <person name="Suzuki T."/>
            <person name="Hatano K."/>
            <person name="Seki M."/>
            <person name="Tanaka D."/>
            <person name="Nakamura S."/>
            <person name="Suzuki N."/>
            <person name="Isshiki T."/>
        </authorList>
    </citation>
    <scope>NUCLEOTIDE SEQUENCE</scope>
    <source>
        <strain evidence="1">Pbs-1</strain>
    </source>
</reference>
<sequence length="66" mass="7876">MDVETGEEINLYAENVQQKYQELSSFFFKNLKNKCLQYKIDYIPVDISEGYDKVLIAYLITRQNFL</sequence>
<accession>A0AB33KV23</accession>
<dbReference type="EMBL" id="AP035888">
    <property type="protein sequence ID" value="BFP68103.1"/>
    <property type="molecule type" value="Genomic_DNA"/>
</dbReference>
<organism evidence="1">
    <name type="scientific">Tenacibaculum sp. Pbs-1</name>
    <dbReference type="NCBI Taxonomy" id="3238748"/>
    <lineage>
        <taxon>Bacteria</taxon>
        <taxon>Pseudomonadati</taxon>
        <taxon>Bacteroidota</taxon>
        <taxon>Flavobacteriia</taxon>
        <taxon>Flavobacteriales</taxon>
        <taxon>Flavobacteriaceae</taxon>
        <taxon>Tenacibaculum</taxon>
    </lineage>
</organism>
<name>A0AB33KV23_9FLAO</name>
<proteinExistence type="predicted"/>
<gene>
    <name evidence="1" type="ORF">Pbs1_14460</name>
</gene>
<evidence type="ECO:0008006" key="2">
    <source>
        <dbReference type="Google" id="ProtNLM"/>
    </source>
</evidence>